<gene>
    <name evidence="1" type="ORF">BCR34DRAFT_393936</name>
</gene>
<evidence type="ECO:0000313" key="2">
    <source>
        <dbReference type="Proteomes" id="UP000193144"/>
    </source>
</evidence>
<organism evidence="1 2">
    <name type="scientific">Clohesyomyces aquaticus</name>
    <dbReference type="NCBI Taxonomy" id="1231657"/>
    <lineage>
        <taxon>Eukaryota</taxon>
        <taxon>Fungi</taxon>
        <taxon>Dikarya</taxon>
        <taxon>Ascomycota</taxon>
        <taxon>Pezizomycotina</taxon>
        <taxon>Dothideomycetes</taxon>
        <taxon>Pleosporomycetidae</taxon>
        <taxon>Pleosporales</taxon>
        <taxon>Lindgomycetaceae</taxon>
        <taxon>Clohesyomyces</taxon>
    </lineage>
</organism>
<dbReference type="EMBL" id="MCFA01000099">
    <property type="protein sequence ID" value="ORY08551.1"/>
    <property type="molecule type" value="Genomic_DNA"/>
</dbReference>
<dbReference type="Proteomes" id="UP000193144">
    <property type="component" value="Unassembled WGS sequence"/>
</dbReference>
<protein>
    <submittedName>
        <fullName evidence="1">Uncharacterized protein</fullName>
    </submittedName>
</protein>
<dbReference type="OrthoDB" id="3644322at2759"/>
<sequence length="450" mass="50291">MDGRSVQASDSDLRLCSRQEAGPLTRVCSESDTASSIHGISAPGIQHDPGQYPSLFDAWYQWLEKIKERFGENSKESVTIHDTCGAFRFGTKAKTDVYSTIQAQLVSSKVLFDEFQDILRNVAKQDRRDFEIDYEGVVTQPLQQQYVTPPEYLESRHQPQLPSLSSIGRWRDNEPYQPVYDKSYGISHACEPTLNQGYGQAIYRPMSNSANQCYSNLQEEHQQDIYHSLHSSSPSLSQIPNQQPPSLPPIDQIHVSAMTLHRVSNFGSQTNAVIQGIGSPRTMSMNEAWDRAEYETTLDQGFFNSEWATIQSQTSPGISPEEVTPHVVSPHFTPVNATQSVIGTPDMNDLVTPLLPVAARASVASQSSTTSSRRSSSTQGVYIHQICGKAFHSRAGVKKHHWGHKIGDLKTRTGCWNLHRRPDIEWDAHPSCRLGQRGSPWGRPRRCSAV</sequence>
<name>A0A1Y1ZE80_9PLEO</name>
<evidence type="ECO:0000313" key="1">
    <source>
        <dbReference type="EMBL" id="ORY08551.1"/>
    </source>
</evidence>
<accession>A0A1Y1ZE80</accession>
<dbReference type="AlphaFoldDB" id="A0A1Y1ZE80"/>
<proteinExistence type="predicted"/>
<comment type="caution">
    <text evidence="1">The sequence shown here is derived from an EMBL/GenBank/DDBJ whole genome shotgun (WGS) entry which is preliminary data.</text>
</comment>
<reference evidence="1 2" key="1">
    <citation type="submission" date="2016-07" db="EMBL/GenBank/DDBJ databases">
        <title>Pervasive Adenine N6-methylation of Active Genes in Fungi.</title>
        <authorList>
            <consortium name="DOE Joint Genome Institute"/>
            <person name="Mondo S.J."/>
            <person name="Dannebaum R.O."/>
            <person name="Kuo R.C."/>
            <person name="Labutti K."/>
            <person name="Haridas S."/>
            <person name="Kuo A."/>
            <person name="Salamov A."/>
            <person name="Ahrendt S.R."/>
            <person name="Lipzen A."/>
            <person name="Sullivan W."/>
            <person name="Andreopoulos W.B."/>
            <person name="Clum A."/>
            <person name="Lindquist E."/>
            <person name="Daum C."/>
            <person name="Ramamoorthy G.K."/>
            <person name="Gryganskyi A."/>
            <person name="Culley D."/>
            <person name="Magnuson J.K."/>
            <person name="James T.Y."/>
            <person name="O'Malley M.A."/>
            <person name="Stajich J.E."/>
            <person name="Spatafora J.W."/>
            <person name="Visel A."/>
            <person name="Grigoriev I.V."/>
        </authorList>
    </citation>
    <scope>NUCLEOTIDE SEQUENCE [LARGE SCALE GENOMIC DNA]</scope>
    <source>
        <strain evidence="1 2">CBS 115471</strain>
    </source>
</reference>
<keyword evidence="2" id="KW-1185">Reference proteome</keyword>